<evidence type="ECO:0000256" key="1">
    <source>
        <dbReference type="SAM" id="Phobius"/>
    </source>
</evidence>
<dbReference type="KEGG" id="gur:Gura_2458"/>
<evidence type="ECO:0000313" key="3">
    <source>
        <dbReference type="Proteomes" id="UP000006695"/>
    </source>
</evidence>
<gene>
    <name evidence="2" type="ordered locus">Gura_2458</name>
</gene>
<dbReference type="RefSeq" id="WP_011939327.1">
    <property type="nucleotide sequence ID" value="NC_009483.1"/>
</dbReference>
<keyword evidence="1" id="KW-0472">Membrane</keyword>
<feature type="transmembrane region" description="Helical" evidence="1">
    <location>
        <begin position="49"/>
        <end position="69"/>
    </location>
</feature>
<dbReference type="AlphaFoldDB" id="A5G4B9"/>
<dbReference type="HOGENOM" id="CLU_2633062_0_0_7"/>
<accession>A5G4B9</accession>
<dbReference type="STRING" id="351605.Gura_2458"/>
<feature type="transmembrane region" description="Helical" evidence="1">
    <location>
        <begin position="12"/>
        <end position="29"/>
    </location>
</feature>
<keyword evidence="3" id="KW-1185">Reference proteome</keyword>
<dbReference type="OrthoDB" id="9801221at2"/>
<keyword evidence="1" id="KW-0812">Transmembrane</keyword>
<reference evidence="2 3" key="1">
    <citation type="submission" date="2007-05" db="EMBL/GenBank/DDBJ databases">
        <title>Complete sequence of Geobacter uraniireducens Rf4.</title>
        <authorList>
            <consortium name="US DOE Joint Genome Institute"/>
            <person name="Copeland A."/>
            <person name="Lucas S."/>
            <person name="Lapidus A."/>
            <person name="Barry K."/>
            <person name="Detter J.C."/>
            <person name="Glavina del Rio T."/>
            <person name="Hammon N."/>
            <person name="Israni S."/>
            <person name="Dalin E."/>
            <person name="Tice H."/>
            <person name="Pitluck S."/>
            <person name="Chertkov O."/>
            <person name="Brettin T."/>
            <person name="Bruce D."/>
            <person name="Han C."/>
            <person name="Schmutz J."/>
            <person name="Larimer F."/>
            <person name="Land M."/>
            <person name="Hauser L."/>
            <person name="Kyrpides N."/>
            <person name="Mikhailova N."/>
            <person name="Shelobolina E."/>
            <person name="Aklujkar M."/>
            <person name="Lovley D."/>
            <person name="Richardson P."/>
        </authorList>
    </citation>
    <scope>NUCLEOTIDE SEQUENCE [LARGE SCALE GENOMIC DNA]</scope>
    <source>
        <strain evidence="2 3">Rf4</strain>
    </source>
</reference>
<organism evidence="2 3">
    <name type="scientific">Geotalea uraniireducens (strain Rf4)</name>
    <name type="common">Geobacter uraniireducens</name>
    <dbReference type="NCBI Taxonomy" id="351605"/>
    <lineage>
        <taxon>Bacteria</taxon>
        <taxon>Pseudomonadati</taxon>
        <taxon>Thermodesulfobacteriota</taxon>
        <taxon>Desulfuromonadia</taxon>
        <taxon>Geobacterales</taxon>
        <taxon>Geobacteraceae</taxon>
        <taxon>Geotalea</taxon>
    </lineage>
</organism>
<evidence type="ECO:0000313" key="2">
    <source>
        <dbReference type="EMBL" id="ABQ26637.1"/>
    </source>
</evidence>
<sequence length="77" mass="8427">MATERKLNCAKACLAVLLAIYGFICARSFEDGSFLDRVDLIVHEAGHLLFGYFGEFIMVIGGTVGQLLVPATNHPFH</sequence>
<protein>
    <submittedName>
        <fullName evidence="2">Uncharacterized protein</fullName>
    </submittedName>
</protein>
<name>A5G4B9_GEOUR</name>
<dbReference type="EMBL" id="CP000698">
    <property type="protein sequence ID" value="ABQ26637.1"/>
    <property type="molecule type" value="Genomic_DNA"/>
</dbReference>
<proteinExistence type="predicted"/>
<keyword evidence="1" id="KW-1133">Transmembrane helix</keyword>
<dbReference type="Proteomes" id="UP000006695">
    <property type="component" value="Chromosome"/>
</dbReference>